<dbReference type="RefSeq" id="WP_285626808.1">
    <property type="nucleotide sequence ID" value="NZ_BSTJ01000007.1"/>
</dbReference>
<dbReference type="InterPro" id="IPR003838">
    <property type="entry name" value="ABC3_permease_C"/>
</dbReference>
<name>A0A9W6VMA1_9ACTN</name>
<evidence type="ECO:0000256" key="3">
    <source>
        <dbReference type="ARBA" id="ARBA00022692"/>
    </source>
</evidence>
<evidence type="ECO:0000256" key="1">
    <source>
        <dbReference type="ARBA" id="ARBA00004651"/>
    </source>
</evidence>
<proteinExistence type="predicted"/>
<keyword evidence="5 6" id="KW-0472">Membrane</keyword>
<feature type="transmembrane region" description="Helical" evidence="6">
    <location>
        <begin position="683"/>
        <end position="702"/>
    </location>
</feature>
<evidence type="ECO:0000256" key="4">
    <source>
        <dbReference type="ARBA" id="ARBA00022989"/>
    </source>
</evidence>
<reference evidence="8" key="1">
    <citation type="submission" date="2023-03" db="EMBL/GenBank/DDBJ databases">
        <title>Actinoallomurus iriomotensis NBRC 103681.</title>
        <authorList>
            <person name="Ichikawa N."/>
            <person name="Sato H."/>
            <person name="Tonouchi N."/>
        </authorList>
    </citation>
    <scope>NUCLEOTIDE SEQUENCE</scope>
    <source>
        <strain evidence="8">NBRC 103681</strain>
    </source>
</reference>
<gene>
    <name evidence="8" type="ORF">Airi01_056450</name>
</gene>
<comment type="caution">
    <text evidence="8">The sequence shown here is derived from an EMBL/GenBank/DDBJ whole genome shotgun (WGS) entry which is preliminary data.</text>
</comment>
<feature type="transmembrane region" description="Helical" evidence="6">
    <location>
        <begin position="20"/>
        <end position="41"/>
    </location>
</feature>
<dbReference type="GO" id="GO:0005886">
    <property type="term" value="C:plasma membrane"/>
    <property type="evidence" value="ECO:0007669"/>
    <property type="project" value="UniProtKB-SubCell"/>
</dbReference>
<feature type="domain" description="ABC3 transporter permease C-terminal" evidence="7">
    <location>
        <begin position="205"/>
        <end position="319"/>
    </location>
</feature>
<sequence>MIGFGVRLAVAGGREAAVRLVVTAAAVALGVGLLLATLAGVNAVNAQNARYAWLNSASPEATAGVPPSPDPLWATLGYERYEGRTITRVDVAATGPRSPVPPGIPRPPGPGEYYASAALTALLRTAPPGRLGDRYPGRRIGTIGPAALPSPDSLYVIAGASAAELSRAPGAAKVTAIATRTPSSCSSCNAGTNANGIDLILSVTAAALLFPVLIFIGTVTRLVATRREQRFAAMRLVGATPRQISLVAAVESSVAAVAGTAGGFGLFFLFRTRLTALPLTGERFYAADLSLNPLQIALAAVGVPIGAMIAARLALRRVRISPLGVSRRVTPRPPRPYRLIPLVAGVAELAFFVGRRPDTTNGQIWAYLTGIFLMMGGLVVAGPWLTMAGSRVVARYARRPATLIAGRRLADDPKAGYRAVSGLVLALFVTSTAVGVINTMVAEEGLPESDAAARGTLVAEYSHGWTRTPGVPRASVPVSDQVLARLRSIPGVRGVMLIHTNPLGTTLSLGGPRPMVAGLMSCRELAGVPHFGRCAAGADVVSVPPDYVFDSERLPGTDWPAAALSSSRARRLPVQTVVVGTDGSASAVERARTVLTVAFPHREPAATVREMRANADTARLLRGYERLADVVIVVSLCIAGCALAASVVGGLNERKRPFSLLRLTGVRLATLGRAVVLESAVPLLANAVVATGAGFLAAGLFLRSQLDYPLHPPGIGFAVTVVAGLAVSLGVIAATLPLLRRITGPETARNE</sequence>
<feature type="transmembrane region" description="Helical" evidence="6">
    <location>
        <begin position="199"/>
        <end position="223"/>
    </location>
</feature>
<feature type="transmembrane region" description="Helical" evidence="6">
    <location>
        <begin position="630"/>
        <end position="652"/>
    </location>
</feature>
<feature type="transmembrane region" description="Helical" evidence="6">
    <location>
        <begin position="415"/>
        <end position="437"/>
    </location>
</feature>
<organism evidence="8 9">
    <name type="scientific">Actinoallomurus iriomotensis</name>
    <dbReference type="NCBI Taxonomy" id="478107"/>
    <lineage>
        <taxon>Bacteria</taxon>
        <taxon>Bacillati</taxon>
        <taxon>Actinomycetota</taxon>
        <taxon>Actinomycetes</taxon>
        <taxon>Streptosporangiales</taxon>
        <taxon>Thermomonosporaceae</taxon>
        <taxon>Actinoallomurus</taxon>
    </lineage>
</organism>
<evidence type="ECO:0000256" key="6">
    <source>
        <dbReference type="SAM" id="Phobius"/>
    </source>
</evidence>
<evidence type="ECO:0000256" key="2">
    <source>
        <dbReference type="ARBA" id="ARBA00022475"/>
    </source>
</evidence>
<protein>
    <recommendedName>
        <fullName evidence="7">ABC3 transporter permease C-terminal domain-containing protein</fullName>
    </recommendedName>
</protein>
<comment type="subcellular location">
    <subcellularLocation>
        <location evidence="1">Cell membrane</location>
        <topology evidence="1">Multi-pass membrane protein</topology>
    </subcellularLocation>
</comment>
<feature type="transmembrane region" description="Helical" evidence="6">
    <location>
        <begin position="714"/>
        <end position="739"/>
    </location>
</feature>
<keyword evidence="2" id="KW-1003">Cell membrane</keyword>
<evidence type="ECO:0000256" key="5">
    <source>
        <dbReference type="ARBA" id="ARBA00023136"/>
    </source>
</evidence>
<feature type="transmembrane region" description="Helical" evidence="6">
    <location>
        <begin position="336"/>
        <end position="353"/>
    </location>
</feature>
<keyword evidence="4 6" id="KW-1133">Transmembrane helix</keyword>
<accession>A0A9W6VMA1</accession>
<feature type="transmembrane region" description="Helical" evidence="6">
    <location>
        <begin position="294"/>
        <end position="315"/>
    </location>
</feature>
<dbReference type="Proteomes" id="UP001165135">
    <property type="component" value="Unassembled WGS sequence"/>
</dbReference>
<evidence type="ECO:0000313" key="8">
    <source>
        <dbReference type="EMBL" id="GLY77378.1"/>
    </source>
</evidence>
<dbReference type="AlphaFoldDB" id="A0A9W6VMA1"/>
<keyword evidence="3 6" id="KW-0812">Transmembrane</keyword>
<feature type="transmembrane region" description="Helical" evidence="6">
    <location>
        <begin position="365"/>
        <end position="394"/>
    </location>
</feature>
<feature type="transmembrane region" description="Helical" evidence="6">
    <location>
        <begin position="244"/>
        <end position="270"/>
    </location>
</feature>
<evidence type="ECO:0000259" key="7">
    <source>
        <dbReference type="Pfam" id="PF02687"/>
    </source>
</evidence>
<dbReference type="EMBL" id="BSTJ01000007">
    <property type="protein sequence ID" value="GLY77378.1"/>
    <property type="molecule type" value="Genomic_DNA"/>
</dbReference>
<evidence type="ECO:0000313" key="9">
    <source>
        <dbReference type="Proteomes" id="UP001165135"/>
    </source>
</evidence>
<feature type="domain" description="ABC3 transporter permease C-terminal" evidence="7">
    <location>
        <begin position="630"/>
        <end position="741"/>
    </location>
</feature>
<dbReference type="Pfam" id="PF02687">
    <property type="entry name" value="FtsX"/>
    <property type="match status" value="2"/>
</dbReference>